<comment type="caution">
    <text evidence="2">The sequence shown here is derived from an EMBL/GenBank/DDBJ whole genome shotgun (WGS) entry which is preliminary data.</text>
</comment>
<keyword evidence="3" id="KW-1185">Reference proteome</keyword>
<name>A0A9D3PAU8_9TELE</name>
<feature type="transmembrane region" description="Helical" evidence="1">
    <location>
        <begin position="46"/>
        <end position="65"/>
    </location>
</feature>
<evidence type="ECO:0000313" key="3">
    <source>
        <dbReference type="Proteomes" id="UP000824219"/>
    </source>
</evidence>
<evidence type="ECO:0000256" key="1">
    <source>
        <dbReference type="SAM" id="Phobius"/>
    </source>
</evidence>
<proteinExistence type="predicted"/>
<protein>
    <submittedName>
        <fullName evidence="2">Uncharacterized protein</fullName>
    </submittedName>
</protein>
<dbReference type="EMBL" id="JAHKSW010000001">
    <property type="protein sequence ID" value="KAG7336013.1"/>
    <property type="molecule type" value="Genomic_DNA"/>
</dbReference>
<keyword evidence="1" id="KW-1133">Transmembrane helix</keyword>
<keyword evidence="1" id="KW-0812">Transmembrane</keyword>
<gene>
    <name evidence="2" type="ORF">KOW79_000706</name>
</gene>
<reference evidence="2 3" key="1">
    <citation type="submission" date="2021-06" db="EMBL/GenBank/DDBJ databases">
        <title>Chromosome-level genome assembly of the red-tail catfish (Hemibagrus wyckioides).</title>
        <authorList>
            <person name="Shao F."/>
        </authorList>
    </citation>
    <scope>NUCLEOTIDE SEQUENCE [LARGE SCALE GENOMIC DNA]</scope>
    <source>
        <strain evidence="2">EC202008001</strain>
        <tissue evidence="2">Blood</tissue>
    </source>
</reference>
<organism evidence="2 3">
    <name type="scientific">Hemibagrus wyckioides</name>
    <dbReference type="NCBI Taxonomy" id="337641"/>
    <lineage>
        <taxon>Eukaryota</taxon>
        <taxon>Metazoa</taxon>
        <taxon>Chordata</taxon>
        <taxon>Craniata</taxon>
        <taxon>Vertebrata</taxon>
        <taxon>Euteleostomi</taxon>
        <taxon>Actinopterygii</taxon>
        <taxon>Neopterygii</taxon>
        <taxon>Teleostei</taxon>
        <taxon>Ostariophysi</taxon>
        <taxon>Siluriformes</taxon>
        <taxon>Bagridae</taxon>
        <taxon>Hemibagrus</taxon>
    </lineage>
</organism>
<accession>A0A9D3PAU8</accession>
<dbReference type="AlphaFoldDB" id="A0A9D3PAU8"/>
<dbReference type="Proteomes" id="UP000824219">
    <property type="component" value="Linkage Group LG01"/>
</dbReference>
<sequence length="66" mass="7431">MNTCLDEKAVGDLPCFFLCTESAFSLDIAGKTKTEEYHDFQERSSVLSNAFLLLCVMFLMLCRIIG</sequence>
<keyword evidence="1" id="KW-0472">Membrane</keyword>
<evidence type="ECO:0000313" key="2">
    <source>
        <dbReference type="EMBL" id="KAG7336013.1"/>
    </source>
</evidence>